<keyword evidence="8" id="KW-1185">Reference proteome</keyword>
<comment type="subcellular location">
    <subcellularLocation>
        <location evidence="1">Membrane</location>
        <topology evidence="1">Multi-pass membrane protein</topology>
    </subcellularLocation>
</comment>
<evidence type="ECO:0000256" key="5">
    <source>
        <dbReference type="ARBA" id="ARBA00023136"/>
    </source>
</evidence>
<reference evidence="7 8" key="1">
    <citation type="submission" date="2020-09" db="EMBL/GenBank/DDBJ databases">
        <title>Actinomycete isolated from the Camponotus japonicus Mayr.</title>
        <authorList>
            <person name="Gong X."/>
        </authorList>
    </citation>
    <scope>NUCLEOTIDE SEQUENCE [LARGE SCALE GENOMIC DNA]</scope>
    <source>
        <strain evidence="7 8">2C-HV3</strain>
    </source>
</reference>
<feature type="transmembrane region" description="Helical" evidence="6">
    <location>
        <begin position="18"/>
        <end position="36"/>
    </location>
</feature>
<gene>
    <name evidence="7" type="ORF">IEQ31_21805</name>
</gene>
<evidence type="ECO:0000256" key="2">
    <source>
        <dbReference type="ARBA" id="ARBA00007524"/>
    </source>
</evidence>
<feature type="transmembrane region" description="Helical" evidence="6">
    <location>
        <begin position="69"/>
        <end position="91"/>
    </location>
</feature>
<proteinExistence type="inferred from homology"/>
<evidence type="ECO:0000256" key="3">
    <source>
        <dbReference type="ARBA" id="ARBA00022692"/>
    </source>
</evidence>
<dbReference type="Gene3D" id="1.20.1260.100">
    <property type="entry name" value="TspO/MBR protein"/>
    <property type="match status" value="1"/>
</dbReference>
<keyword evidence="3 6" id="KW-0812">Transmembrane</keyword>
<dbReference type="EMBL" id="JACXRZ010000015">
    <property type="protein sequence ID" value="MBD3145807.1"/>
    <property type="molecule type" value="Genomic_DNA"/>
</dbReference>
<evidence type="ECO:0000313" key="7">
    <source>
        <dbReference type="EMBL" id="MBD3145807.1"/>
    </source>
</evidence>
<feature type="transmembrane region" description="Helical" evidence="6">
    <location>
        <begin position="43"/>
        <end position="63"/>
    </location>
</feature>
<name>A0ABR8L4C4_9ACTN</name>
<keyword evidence="4 6" id="KW-1133">Transmembrane helix</keyword>
<protein>
    <submittedName>
        <fullName evidence="7">Tryptophan-rich sensory protein</fullName>
    </submittedName>
</protein>
<dbReference type="InterPro" id="IPR038330">
    <property type="entry name" value="TspO/MBR-related_sf"/>
</dbReference>
<dbReference type="Proteomes" id="UP000653231">
    <property type="component" value="Unassembled WGS sequence"/>
</dbReference>
<evidence type="ECO:0000256" key="1">
    <source>
        <dbReference type="ARBA" id="ARBA00004141"/>
    </source>
</evidence>
<evidence type="ECO:0000256" key="4">
    <source>
        <dbReference type="ARBA" id="ARBA00022989"/>
    </source>
</evidence>
<dbReference type="Pfam" id="PF03073">
    <property type="entry name" value="TspO_MBR"/>
    <property type="match status" value="1"/>
</dbReference>
<evidence type="ECO:0000313" key="8">
    <source>
        <dbReference type="Proteomes" id="UP000653231"/>
    </source>
</evidence>
<organism evidence="7 8">
    <name type="scientific">Microbispora bryophytorum subsp. camponoti</name>
    <dbReference type="NCBI Taxonomy" id="1677852"/>
    <lineage>
        <taxon>Bacteria</taxon>
        <taxon>Bacillati</taxon>
        <taxon>Actinomycetota</taxon>
        <taxon>Actinomycetes</taxon>
        <taxon>Streptosporangiales</taxon>
        <taxon>Streptosporangiaceae</taxon>
        <taxon>Microbispora</taxon>
    </lineage>
</organism>
<sequence>MIIATVLYRALDRQDLPAIIWAIVVIVANETWNAVFFGLRSTLAGFIGMLAFTAPLSALIIAARDDFVSLALLLVYALWVVYDIAWTGALWRTSHTASRRFEQ</sequence>
<comment type="caution">
    <text evidence="7">The sequence shown here is derived from an EMBL/GenBank/DDBJ whole genome shotgun (WGS) entry which is preliminary data.</text>
</comment>
<keyword evidence="5 6" id="KW-0472">Membrane</keyword>
<dbReference type="InterPro" id="IPR004307">
    <property type="entry name" value="TspO_MBR"/>
</dbReference>
<accession>A0ABR8L4C4</accession>
<dbReference type="RefSeq" id="WP_191053185.1">
    <property type="nucleotide sequence ID" value="NZ_JACXRZ010000015.1"/>
</dbReference>
<evidence type="ECO:0000256" key="6">
    <source>
        <dbReference type="SAM" id="Phobius"/>
    </source>
</evidence>
<comment type="similarity">
    <text evidence="2">Belongs to the TspO/BZRP family.</text>
</comment>